<evidence type="ECO:0000256" key="1">
    <source>
        <dbReference type="SAM" id="SignalP"/>
    </source>
</evidence>
<sequence length="173" mass="17450">MVAIKNILFFATAITALTIGKRDTATILNDIAAISSNNQALTTAANNYNGGILAAIPILTAQNSLEAAVDKGTSDAQATAVQTSAQSLSVVAAVDALIPSIEAAINAIVAKKALFVADGLSGTVRTSLVNLKAKTDSFSAALIAIASEDTKATGAAQKAKIDARFEAAIAAFT</sequence>
<accession>A0ABR4CUY9</accession>
<reference evidence="2 3" key="1">
    <citation type="journal article" date="2024" name="Commun. Biol.">
        <title>Comparative genomic analysis of thermophilic fungi reveals convergent evolutionary adaptations and gene losses.</title>
        <authorList>
            <person name="Steindorff A.S."/>
            <person name="Aguilar-Pontes M.V."/>
            <person name="Robinson A.J."/>
            <person name="Andreopoulos B."/>
            <person name="LaButti K."/>
            <person name="Kuo A."/>
            <person name="Mondo S."/>
            <person name="Riley R."/>
            <person name="Otillar R."/>
            <person name="Haridas S."/>
            <person name="Lipzen A."/>
            <person name="Grimwood J."/>
            <person name="Schmutz J."/>
            <person name="Clum A."/>
            <person name="Reid I.D."/>
            <person name="Moisan M.C."/>
            <person name="Butler G."/>
            <person name="Nguyen T.T.M."/>
            <person name="Dewar K."/>
            <person name="Conant G."/>
            <person name="Drula E."/>
            <person name="Henrissat B."/>
            <person name="Hansel C."/>
            <person name="Singer S."/>
            <person name="Hutchinson M.I."/>
            <person name="de Vries R.P."/>
            <person name="Natvig D.O."/>
            <person name="Powell A.J."/>
            <person name="Tsang A."/>
            <person name="Grigoriev I.V."/>
        </authorList>
    </citation>
    <scope>NUCLEOTIDE SEQUENCE [LARGE SCALE GENOMIC DNA]</scope>
    <source>
        <strain evidence="2 3">CBS 494.80</strain>
    </source>
</reference>
<organism evidence="2 3">
    <name type="scientific">Oculimacula yallundae</name>
    <dbReference type="NCBI Taxonomy" id="86028"/>
    <lineage>
        <taxon>Eukaryota</taxon>
        <taxon>Fungi</taxon>
        <taxon>Dikarya</taxon>
        <taxon>Ascomycota</taxon>
        <taxon>Pezizomycotina</taxon>
        <taxon>Leotiomycetes</taxon>
        <taxon>Helotiales</taxon>
        <taxon>Ploettnerulaceae</taxon>
        <taxon>Oculimacula</taxon>
    </lineage>
</organism>
<feature type="signal peptide" evidence="1">
    <location>
        <begin position="1"/>
        <end position="16"/>
    </location>
</feature>
<gene>
    <name evidence="2" type="ORF">VTL71DRAFT_10517</name>
</gene>
<comment type="caution">
    <text evidence="2">The sequence shown here is derived from an EMBL/GenBank/DDBJ whole genome shotgun (WGS) entry which is preliminary data.</text>
</comment>
<dbReference type="Proteomes" id="UP001595075">
    <property type="component" value="Unassembled WGS sequence"/>
</dbReference>
<keyword evidence="3" id="KW-1185">Reference proteome</keyword>
<keyword evidence="1" id="KW-0732">Signal</keyword>
<evidence type="ECO:0000313" key="3">
    <source>
        <dbReference type="Proteomes" id="UP001595075"/>
    </source>
</evidence>
<dbReference type="Gene3D" id="1.20.1280.140">
    <property type="match status" value="1"/>
</dbReference>
<dbReference type="PANTHER" id="PTHR38123">
    <property type="entry name" value="CELL WALL SERINE-THREONINE-RICH GALACTOMANNOPROTEIN MP1 (AFU_ORTHOLOGUE AFUA_4G03240)"/>
    <property type="match status" value="1"/>
</dbReference>
<dbReference type="PANTHER" id="PTHR38123:SF1">
    <property type="entry name" value="HYDROPHOBIC SURFACE BINDING PROTEIN"/>
    <property type="match status" value="1"/>
</dbReference>
<protein>
    <submittedName>
        <fullName evidence="2">Uncharacterized protein</fullName>
    </submittedName>
</protein>
<dbReference type="EMBL" id="JAZHXI010000003">
    <property type="protein sequence ID" value="KAL2073193.1"/>
    <property type="molecule type" value="Genomic_DNA"/>
</dbReference>
<dbReference type="Pfam" id="PF12296">
    <property type="entry name" value="HsbA"/>
    <property type="match status" value="1"/>
</dbReference>
<proteinExistence type="predicted"/>
<evidence type="ECO:0000313" key="2">
    <source>
        <dbReference type="EMBL" id="KAL2073193.1"/>
    </source>
</evidence>
<name>A0ABR4CUY9_9HELO</name>
<feature type="chain" id="PRO_5046463156" evidence="1">
    <location>
        <begin position="17"/>
        <end position="173"/>
    </location>
</feature>
<dbReference type="InterPro" id="IPR021054">
    <property type="entry name" value="Cell_wall_mannoprotein_1"/>
</dbReference>